<evidence type="ECO:0000256" key="3">
    <source>
        <dbReference type="ARBA" id="ARBA00022481"/>
    </source>
</evidence>
<dbReference type="Gene3D" id="3.30.70.1660">
    <property type="match status" value="1"/>
</dbReference>
<feature type="domain" description="Prokaryotic-type class I peptide chain release factors" evidence="8">
    <location>
        <begin position="229"/>
        <end position="245"/>
    </location>
</feature>
<evidence type="ECO:0000313" key="10">
    <source>
        <dbReference type="Proteomes" id="UP001449582"/>
    </source>
</evidence>
<evidence type="ECO:0000256" key="7">
    <source>
        <dbReference type="SAM" id="MobiDB-lite"/>
    </source>
</evidence>
<keyword evidence="10" id="KW-1185">Reference proteome</keyword>
<keyword evidence="6" id="KW-0963">Cytoplasm</keyword>
<dbReference type="InterPro" id="IPR004373">
    <property type="entry name" value="RF-1"/>
</dbReference>
<feature type="compositionally biased region" description="Basic and acidic residues" evidence="7">
    <location>
        <begin position="286"/>
        <end position="309"/>
    </location>
</feature>
<dbReference type="InterPro" id="IPR045853">
    <property type="entry name" value="Pep_chain_release_fac_I_sf"/>
</dbReference>
<dbReference type="Gene3D" id="3.30.160.20">
    <property type="match status" value="1"/>
</dbReference>
<organism evidence="9 10">
    <name type="scientific">Ureaplasma ceti</name>
    <dbReference type="NCBI Taxonomy" id="3119530"/>
    <lineage>
        <taxon>Bacteria</taxon>
        <taxon>Bacillati</taxon>
        <taxon>Mycoplasmatota</taxon>
        <taxon>Mycoplasmoidales</taxon>
        <taxon>Mycoplasmoidaceae</taxon>
        <taxon>Ureaplasma</taxon>
    </lineage>
</organism>
<evidence type="ECO:0000259" key="8">
    <source>
        <dbReference type="PROSITE" id="PS00745"/>
    </source>
</evidence>
<evidence type="ECO:0000256" key="4">
    <source>
        <dbReference type="ARBA" id="ARBA00022917"/>
    </source>
</evidence>
<dbReference type="SMART" id="SM00937">
    <property type="entry name" value="PCRF"/>
    <property type="match status" value="1"/>
</dbReference>
<sequence length="359" mass="40574">MEYNKKLFEALKKIDAKNDELNKALETVGSDIAKMKEINIQLKQTEKVAAAFKIYSRLIEDGLNAEEMLQTETDKDMLELLRMDLENSKEKIPTLEEEMKILLLPVDPNNGKNVIVEMRPAAGGDEASIFVSDLFDTYKRYIENQGWKLKVLDLSTQAHGFDFISFMVSGEDVYSKLKFESGVHRVQRVPATESKGRVHTSTITVAVLPEQDDVEITINPSDLRVDTYRASGAGGQHVNRTESAVRITHNPTGIVVACQEAKSQIENRDIAMRMLRSKLWEAAEAAKHEEQANERKSQVGTGERSEKIRTYNYPQNRVTDHRIGLTLNKLDQVMMGNLEEIIDMLIADEQASLMSTLEI</sequence>
<dbReference type="RefSeq" id="WP_353290095.1">
    <property type="nucleotide sequence ID" value="NZ_BAABQM010000005.1"/>
</dbReference>
<evidence type="ECO:0000256" key="2">
    <source>
        <dbReference type="ARBA" id="ARBA00010835"/>
    </source>
</evidence>
<dbReference type="InterPro" id="IPR050057">
    <property type="entry name" value="Prokaryotic/Mito_RF"/>
</dbReference>
<evidence type="ECO:0000256" key="1">
    <source>
        <dbReference type="ARBA" id="ARBA00002986"/>
    </source>
</evidence>
<dbReference type="NCBIfam" id="TIGR00019">
    <property type="entry name" value="prfA"/>
    <property type="match status" value="1"/>
</dbReference>
<reference evidence="9" key="1">
    <citation type="submission" date="2024-02" db="EMBL/GenBank/DDBJ databases">
        <title>Draft genome sequence of new strains in genus Ureaplasma.</title>
        <authorList>
            <person name="Nakajima Y."/>
            <person name="Segawa T."/>
        </authorList>
    </citation>
    <scope>NUCLEOTIDE SEQUENCE [LARGE SCALE GENOMIC DNA]</scope>
    <source>
        <strain evidence="9">OM1</strain>
    </source>
</reference>
<dbReference type="Proteomes" id="UP001449582">
    <property type="component" value="Unassembled WGS sequence"/>
</dbReference>
<dbReference type="PANTHER" id="PTHR43804">
    <property type="entry name" value="LD18447P"/>
    <property type="match status" value="1"/>
</dbReference>
<feature type="region of interest" description="Disordered" evidence="7">
    <location>
        <begin position="286"/>
        <end position="313"/>
    </location>
</feature>
<evidence type="ECO:0000256" key="5">
    <source>
        <dbReference type="ARBA" id="ARBA00050039"/>
    </source>
</evidence>
<comment type="caution">
    <text evidence="9">The sequence shown here is derived from an EMBL/GenBank/DDBJ whole genome shotgun (WGS) entry which is preliminary data.</text>
</comment>
<dbReference type="Pfam" id="PF00472">
    <property type="entry name" value="RF-1"/>
    <property type="match status" value="1"/>
</dbReference>
<dbReference type="PROSITE" id="PS00745">
    <property type="entry name" value="RF_PROK_I"/>
    <property type="match status" value="1"/>
</dbReference>
<feature type="modified residue" description="N5-methylglutamine" evidence="6">
    <location>
        <position position="236"/>
    </location>
</feature>
<name>A0ABP9U7Z3_9BACT</name>
<dbReference type="HAMAP" id="MF_00093">
    <property type="entry name" value="Rel_fac_1"/>
    <property type="match status" value="1"/>
</dbReference>
<dbReference type="InterPro" id="IPR005139">
    <property type="entry name" value="PCRF"/>
</dbReference>
<dbReference type="PANTHER" id="PTHR43804:SF7">
    <property type="entry name" value="LD18447P"/>
    <property type="match status" value="1"/>
</dbReference>
<comment type="PTM">
    <text evidence="6">Methylated by PrmC. Methylation increases the termination efficiency of RF1.</text>
</comment>
<accession>A0ABP9U7Z3</accession>
<dbReference type="Gene3D" id="6.10.140.1950">
    <property type="match status" value="1"/>
</dbReference>
<dbReference type="Pfam" id="PF03462">
    <property type="entry name" value="PCRF"/>
    <property type="match status" value="1"/>
</dbReference>
<dbReference type="NCBIfam" id="NF001859">
    <property type="entry name" value="PRK00591.1"/>
    <property type="match status" value="1"/>
</dbReference>
<dbReference type="InterPro" id="IPR000352">
    <property type="entry name" value="Pep_chain_release_fac_I"/>
</dbReference>
<comment type="similarity">
    <text evidence="2 6">Belongs to the prokaryotic/mitochondrial release factor family.</text>
</comment>
<evidence type="ECO:0000313" key="9">
    <source>
        <dbReference type="EMBL" id="GAA5414934.1"/>
    </source>
</evidence>
<dbReference type="EMBL" id="BAABQM010000005">
    <property type="protein sequence ID" value="GAA5414934.1"/>
    <property type="molecule type" value="Genomic_DNA"/>
</dbReference>
<dbReference type="SUPFAM" id="SSF75620">
    <property type="entry name" value="Release factor"/>
    <property type="match status" value="1"/>
</dbReference>
<protein>
    <recommendedName>
        <fullName evidence="5 6">Peptide chain release factor 1</fullName>
        <shortName evidence="6">RF-1</shortName>
    </recommendedName>
</protein>
<proteinExistence type="inferred from homology"/>
<keyword evidence="4 6" id="KW-0648">Protein biosynthesis</keyword>
<comment type="function">
    <text evidence="1 6">Peptide chain release factor 1 directs the termination of translation in response to the peptide chain termination codons UAG and UAA.</text>
</comment>
<keyword evidence="3 6" id="KW-0488">Methylation</keyword>
<gene>
    <name evidence="6 9" type="primary">prfA</name>
    <name evidence="9" type="ORF">UREOM_6450</name>
</gene>
<evidence type="ECO:0000256" key="6">
    <source>
        <dbReference type="HAMAP-Rule" id="MF_00093"/>
    </source>
</evidence>
<comment type="subcellular location">
    <subcellularLocation>
        <location evidence="6">Cytoplasm</location>
    </subcellularLocation>
</comment>